<evidence type="ECO:0000256" key="1">
    <source>
        <dbReference type="ARBA" id="ARBA00003065"/>
    </source>
</evidence>
<dbReference type="Gene3D" id="1.20.1440.120">
    <property type="entry name" value="Recombination protein O, C-terminal domain"/>
    <property type="match status" value="1"/>
</dbReference>
<accession>J5KAH2</accession>
<evidence type="ECO:0000256" key="3">
    <source>
        <dbReference type="ARBA" id="ARBA00021310"/>
    </source>
</evidence>
<dbReference type="Proteomes" id="UP000010116">
    <property type="component" value="Unassembled WGS sequence"/>
</dbReference>
<evidence type="ECO:0000256" key="2">
    <source>
        <dbReference type="ARBA" id="ARBA00007452"/>
    </source>
</evidence>
<dbReference type="InterPro" id="IPR012340">
    <property type="entry name" value="NA-bd_OB-fold"/>
</dbReference>
<dbReference type="PANTHER" id="PTHR33991:SF1">
    <property type="entry name" value="DNA REPAIR PROTEIN RECO"/>
    <property type="match status" value="1"/>
</dbReference>
<dbReference type="Gene3D" id="2.40.50.140">
    <property type="entry name" value="Nucleic acid-binding proteins"/>
    <property type="match status" value="1"/>
</dbReference>
<evidence type="ECO:0000256" key="7">
    <source>
        <dbReference type="ARBA" id="ARBA00033409"/>
    </source>
</evidence>
<gene>
    <name evidence="8 10" type="primary">recO</name>
    <name evidence="10" type="ORF">NT02SARS_1218</name>
</gene>
<evidence type="ECO:0000256" key="6">
    <source>
        <dbReference type="ARBA" id="ARBA00023204"/>
    </source>
</evidence>
<evidence type="ECO:0000256" key="8">
    <source>
        <dbReference type="HAMAP-Rule" id="MF_00201"/>
    </source>
</evidence>
<dbReference type="HOGENOM" id="CLU_066645_1_0_6"/>
<dbReference type="NCBIfam" id="TIGR00613">
    <property type="entry name" value="reco"/>
    <property type="match status" value="1"/>
</dbReference>
<comment type="similarity">
    <text evidence="2 8">Belongs to the RecO family.</text>
</comment>
<dbReference type="InterPro" id="IPR022572">
    <property type="entry name" value="DNA_rep/recomb_RecO_N"/>
</dbReference>
<dbReference type="Pfam" id="PF11967">
    <property type="entry name" value="RecO_N"/>
    <property type="match status" value="1"/>
</dbReference>
<organism evidence="10 11">
    <name type="scientific">SAR86 cluster bacterium SAR86B</name>
    <dbReference type="NCBI Taxonomy" id="1123867"/>
    <lineage>
        <taxon>Bacteria</taxon>
        <taxon>Pseudomonadati</taxon>
        <taxon>Pseudomonadota</taxon>
        <taxon>Gammaproteobacteria</taxon>
        <taxon>SAR86 cluster</taxon>
    </lineage>
</organism>
<dbReference type="GO" id="GO:0006302">
    <property type="term" value="P:double-strand break repair"/>
    <property type="evidence" value="ECO:0007669"/>
    <property type="project" value="TreeGrafter"/>
</dbReference>
<reference evidence="10 11" key="1">
    <citation type="journal article" date="2012" name="ISME J.">
        <title>Genomic insights to SAR86, an abundant and uncultivated marine bacterial lineage.</title>
        <authorList>
            <person name="Dupont C.L."/>
            <person name="Rusch D.B."/>
            <person name="Yooseph S."/>
            <person name="Lombardo M.J."/>
            <person name="Richter R.A."/>
            <person name="Valas R."/>
            <person name="Novotny M."/>
            <person name="Yee-Greenbaum J."/>
            <person name="Selengut J.D."/>
            <person name="Haft D.H."/>
            <person name="Halpern A.L."/>
            <person name="Lasken R.S."/>
            <person name="Nealson K."/>
            <person name="Friedman R."/>
            <person name="Venter J.C."/>
        </authorList>
    </citation>
    <scope>NUCLEOTIDE SEQUENCE [LARGE SCALE GENOMIC DNA]</scope>
</reference>
<evidence type="ECO:0000256" key="5">
    <source>
        <dbReference type="ARBA" id="ARBA00023172"/>
    </source>
</evidence>
<dbReference type="InterPro" id="IPR037278">
    <property type="entry name" value="ARFGAP/RecO"/>
</dbReference>
<dbReference type="EMBL" id="JH611193">
    <property type="protein sequence ID" value="EJP72418.1"/>
    <property type="molecule type" value="Genomic_DNA"/>
</dbReference>
<dbReference type="SUPFAM" id="SSF57863">
    <property type="entry name" value="ArfGap/RecO-like zinc finger"/>
    <property type="match status" value="1"/>
</dbReference>
<proteinExistence type="inferred from homology"/>
<name>J5KAH2_9GAMM</name>
<protein>
    <recommendedName>
        <fullName evidence="3 8">DNA repair protein RecO</fullName>
    </recommendedName>
    <alternativeName>
        <fullName evidence="7 8">Recombination protein O</fullName>
    </alternativeName>
</protein>
<evidence type="ECO:0000313" key="10">
    <source>
        <dbReference type="EMBL" id="EJP72418.1"/>
    </source>
</evidence>
<keyword evidence="6 8" id="KW-0234">DNA repair</keyword>
<comment type="function">
    <text evidence="1 8">Involved in DNA repair and RecF pathway recombination.</text>
</comment>
<dbReference type="GO" id="GO:0043590">
    <property type="term" value="C:bacterial nucleoid"/>
    <property type="evidence" value="ECO:0007669"/>
    <property type="project" value="TreeGrafter"/>
</dbReference>
<dbReference type="InterPro" id="IPR042242">
    <property type="entry name" value="RecO_C"/>
</dbReference>
<keyword evidence="5 8" id="KW-0233">DNA recombination</keyword>
<dbReference type="InterPro" id="IPR003717">
    <property type="entry name" value="RecO"/>
</dbReference>
<sequence length="232" mass="27037">MNQSDWESCYLLHQRSYGETSLIVDIFSYSYGRISLVAKGAKKPKSKFFGYLMPFNKLKITFSGRGNLKTLTNIDKDFSTNTNLNSTQIYSLMYINELIVRLLPQEIPQEDLFKLYDEFIYNFANDKEVGFNLRQFELDLLELLGYGINFNNDIENNELIDPLATYEFVEERGFRKKINADFQGKDIINMSQRDFSSIPPQLSKNLTKMAINFCLDGKQINSREIFKPIKET</sequence>
<keyword evidence="4 8" id="KW-0227">DNA damage</keyword>
<feature type="domain" description="DNA replication/recombination mediator RecO N-terminal" evidence="9">
    <location>
        <begin position="8"/>
        <end position="74"/>
    </location>
</feature>
<dbReference type="HAMAP" id="MF_00201">
    <property type="entry name" value="RecO"/>
    <property type="match status" value="1"/>
</dbReference>
<dbReference type="PANTHER" id="PTHR33991">
    <property type="entry name" value="DNA REPAIR PROTEIN RECO"/>
    <property type="match status" value="1"/>
</dbReference>
<dbReference type="AlphaFoldDB" id="J5KAH2"/>
<evidence type="ECO:0000259" key="9">
    <source>
        <dbReference type="Pfam" id="PF11967"/>
    </source>
</evidence>
<dbReference type="SUPFAM" id="SSF50249">
    <property type="entry name" value="Nucleic acid-binding proteins"/>
    <property type="match status" value="1"/>
</dbReference>
<evidence type="ECO:0000313" key="11">
    <source>
        <dbReference type="Proteomes" id="UP000010116"/>
    </source>
</evidence>
<evidence type="ECO:0000256" key="4">
    <source>
        <dbReference type="ARBA" id="ARBA00022763"/>
    </source>
</evidence>
<dbReference type="Pfam" id="PF02565">
    <property type="entry name" value="RecO_C"/>
    <property type="match status" value="1"/>
</dbReference>
<dbReference type="GO" id="GO:0006310">
    <property type="term" value="P:DNA recombination"/>
    <property type="evidence" value="ECO:0007669"/>
    <property type="project" value="UniProtKB-UniRule"/>
</dbReference>